<name>A0A1H4R2K7_9ACTN</name>
<sequence length="36" mass="3880">MLTDLRQAEGDVEVAQRTPDECTGPLVAPGLRPLQC</sequence>
<evidence type="ECO:0000256" key="1">
    <source>
        <dbReference type="SAM" id="MobiDB-lite"/>
    </source>
</evidence>
<evidence type="ECO:0000313" key="3">
    <source>
        <dbReference type="Proteomes" id="UP000182375"/>
    </source>
</evidence>
<organism evidence="2 3">
    <name type="scientific">Streptomyces misionensis</name>
    <dbReference type="NCBI Taxonomy" id="67331"/>
    <lineage>
        <taxon>Bacteria</taxon>
        <taxon>Bacillati</taxon>
        <taxon>Actinomycetota</taxon>
        <taxon>Actinomycetes</taxon>
        <taxon>Kitasatosporales</taxon>
        <taxon>Streptomycetaceae</taxon>
        <taxon>Streptomyces</taxon>
    </lineage>
</organism>
<accession>A0A1H4R2K7</accession>
<proteinExistence type="predicted"/>
<protein>
    <submittedName>
        <fullName evidence="2">Uncharacterized protein</fullName>
    </submittedName>
</protein>
<evidence type="ECO:0000313" key="2">
    <source>
        <dbReference type="EMBL" id="SEC25984.1"/>
    </source>
</evidence>
<reference evidence="2 3" key="1">
    <citation type="submission" date="2016-10" db="EMBL/GenBank/DDBJ databases">
        <authorList>
            <person name="de Groot N.N."/>
        </authorList>
    </citation>
    <scope>NUCLEOTIDE SEQUENCE [LARGE SCALE GENOMIC DNA]</scope>
    <source>
        <strain evidence="2 3">DSM 40306</strain>
    </source>
</reference>
<gene>
    <name evidence="2" type="ORF">SAMN04490357_1574</name>
</gene>
<feature type="region of interest" description="Disordered" evidence="1">
    <location>
        <begin position="1"/>
        <end position="36"/>
    </location>
</feature>
<dbReference type="STRING" id="67331.SAMN04490357_1574"/>
<dbReference type="EMBL" id="FNTD01000004">
    <property type="protein sequence ID" value="SEC25984.1"/>
    <property type="molecule type" value="Genomic_DNA"/>
</dbReference>
<dbReference type="Proteomes" id="UP000182375">
    <property type="component" value="Unassembled WGS sequence"/>
</dbReference>
<dbReference type="AlphaFoldDB" id="A0A1H4R2K7"/>